<keyword evidence="9 11" id="KW-0961">Cell wall biogenesis/degradation</keyword>
<evidence type="ECO:0000256" key="6">
    <source>
        <dbReference type="ARBA" id="ARBA00022984"/>
    </source>
</evidence>
<comment type="function">
    <text evidence="11">Plays a role in peptidoglycan recycling by cleaving the terminal beta-1,4-linked N-acetylglucosamine (GlcNAc) from peptide-linked peptidoglycan fragments, giving rise to free GlcNAc, anhydro-N-acetylmuramic acid and anhydro-N-acetylmuramic acid-linked peptides.</text>
</comment>
<evidence type="ECO:0000256" key="1">
    <source>
        <dbReference type="ARBA" id="ARBA00001231"/>
    </source>
</evidence>
<keyword evidence="7 11" id="KW-0326">Glycosidase</keyword>
<dbReference type="InterPro" id="IPR019800">
    <property type="entry name" value="Glyco_hydro_3_AS"/>
</dbReference>
<comment type="catalytic activity">
    <reaction evidence="1 11">
        <text>Hydrolysis of terminal non-reducing N-acetyl-D-hexosamine residues in N-acetyl-beta-D-hexosaminides.</text>
        <dbReference type="EC" id="3.2.1.52"/>
    </reaction>
</comment>
<feature type="active site" description="Proton donor/acceptor" evidence="11">
    <location>
        <position position="177"/>
    </location>
</feature>
<gene>
    <name evidence="11" type="primary">nagZ</name>
    <name evidence="13" type="ORF">DET45_11638</name>
</gene>
<keyword evidence="14" id="KW-1185">Reference proteome</keyword>
<feature type="active site" description="Nucleophile" evidence="11">
    <location>
        <position position="247"/>
    </location>
</feature>
<feature type="binding site" evidence="11">
    <location>
        <begin position="164"/>
        <end position="165"/>
    </location>
    <ligand>
        <name>substrate</name>
    </ligand>
</feature>
<comment type="caution">
    <text evidence="13">The sequence shown here is derived from an EMBL/GenBank/DDBJ whole genome shotgun (WGS) entry which is preliminary data.</text>
</comment>
<evidence type="ECO:0000313" key="13">
    <source>
        <dbReference type="EMBL" id="PWW09847.1"/>
    </source>
</evidence>
<dbReference type="GO" id="GO:0005737">
    <property type="term" value="C:cytoplasm"/>
    <property type="evidence" value="ECO:0007669"/>
    <property type="project" value="UniProtKB-SubCell"/>
</dbReference>
<dbReference type="EC" id="3.2.1.52" evidence="11"/>
<comment type="subcellular location">
    <subcellularLocation>
        <location evidence="11">Cytoplasm</location>
    </subcellularLocation>
</comment>
<keyword evidence="4 11" id="KW-0378">Hydrolase</keyword>
<evidence type="ECO:0000313" key="14">
    <source>
        <dbReference type="Proteomes" id="UP000246964"/>
    </source>
</evidence>
<dbReference type="PANTHER" id="PTHR30480:SF13">
    <property type="entry name" value="BETA-HEXOSAMINIDASE"/>
    <property type="match status" value="1"/>
</dbReference>
<evidence type="ECO:0000259" key="12">
    <source>
        <dbReference type="Pfam" id="PF00933"/>
    </source>
</evidence>
<sequence>MTAVMIDLAGPELSAEERDILGHPAVGGVIYFTRNFVEQDQLQELIRQTRAAARNPLILAVDHEGGRVQRFRQGFSEIPPMADILRSNSSQVQALTHAQELAWLMASEVLAMDIDISFAPVLDVNGISQVIGDRAFAAHADAIVPIARAFIKGMHQAGMKATGKHFPGHGSVLADSHIDIPVDERSWEEIKATDLPPFIELANCLDAIMPAHVIYPAVDDKPAGFSQYWLQDILRAQLQFSGVIFSDDLAMAGATVAGTMAERAHAALDAGCDMVLACNDRAGAISVIEAVEPLLEQRSRQATRCYELLAKAAAMPMKTLQNHPRWHAAQKILAHYRNDQ</sequence>
<dbReference type="OrthoDB" id="9786661at2"/>
<feature type="site" description="Important for catalytic activity" evidence="11">
    <location>
        <position position="175"/>
    </location>
</feature>
<dbReference type="InterPro" id="IPR022956">
    <property type="entry name" value="Beta_hexosaminidase_bac"/>
</dbReference>
<keyword evidence="6 11" id="KW-0573">Peptidoglycan synthesis</keyword>
<dbReference type="PANTHER" id="PTHR30480">
    <property type="entry name" value="BETA-HEXOSAMINIDASE-RELATED"/>
    <property type="match status" value="1"/>
</dbReference>
<accession>A0A317Q2V1</accession>
<feature type="binding site" evidence="11">
    <location>
        <position position="62"/>
    </location>
    <ligand>
        <name>substrate</name>
    </ligand>
</feature>
<evidence type="ECO:0000256" key="3">
    <source>
        <dbReference type="ARBA" id="ARBA00022618"/>
    </source>
</evidence>
<feature type="binding site" evidence="11">
    <location>
        <position position="70"/>
    </location>
    <ligand>
        <name>substrate</name>
    </ligand>
</feature>
<comment type="similarity">
    <text evidence="11">Belongs to the glycosyl hydrolase 3 family. NagZ subfamily.</text>
</comment>
<dbReference type="GO" id="GO:0051301">
    <property type="term" value="P:cell division"/>
    <property type="evidence" value="ECO:0007669"/>
    <property type="project" value="UniProtKB-KW"/>
</dbReference>
<dbReference type="GO" id="GO:0009254">
    <property type="term" value="P:peptidoglycan turnover"/>
    <property type="evidence" value="ECO:0007669"/>
    <property type="project" value="UniProtKB-UniRule"/>
</dbReference>
<dbReference type="InterPro" id="IPR001764">
    <property type="entry name" value="Glyco_hydro_3_N"/>
</dbReference>
<dbReference type="GO" id="GO:0005975">
    <property type="term" value="P:carbohydrate metabolic process"/>
    <property type="evidence" value="ECO:0007669"/>
    <property type="project" value="InterPro"/>
</dbReference>
<evidence type="ECO:0000256" key="2">
    <source>
        <dbReference type="ARBA" id="ARBA00022490"/>
    </source>
</evidence>
<dbReference type="GO" id="GO:0009252">
    <property type="term" value="P:peptidoglycan biosynthetic process"/>
    <property type="evidence" value="ECO:0007669"/>
    <property type="project" value="UniProtKB-KW"/>
</dbReference>
<evidence type="ECO:0000256" key="10">
    <source>
        <dbReference type="ARBA" id="ARBA00037880"/>
    </source>
</evidence>
<evidence type="ECO:0000256" key="11">
    <source>
        <dbReference type="HAMAP-Rule" id="MF_00364"/>
    </source>
</evidence>
<dbReference type="NCBIfam" id="NF003740">
    <property type="entry name" value="PRK05337.1"/>
    <property type="match status" value="1"/>
</dbReference>
<comment type="pathway">
    <text evidence="10 11">Cell wall biogenesis; peptidoglycan recycling.</text>
</comment>
<dbReference type="AlphaFoldDB" id="A0A317Q2V1"/>
<organism evidence="13 14">
    <name type="scientific">Pseudidiomarina maritima</name>
    <dbReference type="NCBI Taxonomy" id="519453"/>
    <lineage>
        <taxon>Bacteria</taxon>
        <taxon>Pseudomonadati</taxon>
        <taxon>Pseudomonadota</taxon>
        <taxon>Gammaproteobacteria</taxon>
        <taxon>Alteromonadales</taxon>
        <taxon>Idiomarinaceae</taxon>
        <taxon>Pseudidiomarina</taxon>
    </lineage>
</organism>
<keyword evidence="8 11" id="KW-0131">Cell cycle</keyword>
<feature type="domain" description="Glycoside hydrolase family 3 N-terminal" evidence="12">
    <location>
        <begin position="12"/>
        <end position="291"/>
    </location>
</feature>
<dbReference type="EMBL" id="QGTT01000016">
    <property type="protein sequence ID" value="PWW09847.1"/>
    <property type="molecule type" value="Genomic_DNA"/>
</dbReference>
<reference evidence="13 14" key="1">
    <citation type="submission" date="2018-05" db="EMBL/GenBank/DDBJ databases">
        <title>Freshwater and sediment microbial communities from various areas in North America, analyzing microbe dynamics in response to fracking.</title>
        <authorList>
            <person name="Lamendella R."/>
        </authorList>
    </citation>
    <scope>NUCLEOTIDE SEQUENCE [LARGE SCALE GENOMIC DNA]</scope>
    <source>
        <strain evidence="13 14">125B1</strain>
    </source>
</reference>
<name>A0A317Q2V1_9GAMM</name>
<dbReference type="GO" id="GO:0004563">
    <property type="term" value="F:beta-N-acetylhexosaminidase activity"/>
    <property type="evidence" value="ECO:0007669"/>
    <property type="project" value="UniProtKB-UniRule"/>
</dbReference>
<keyword evidence="5 11" id="KW-0133">Cell shape</keyword>
<dbReference type="RefSeq" id="WP_110076574.1">
    <property type="nucleotide sequence ID" value="NZ_QGTT01000016.1"/>
</dbReference>
<evidence type="ECO:0000256" key="4">
    <source>
        <dbReference type="ARBA" id="ARBA00022801"/>
    </source>
</evidence>
<evidence type="ECO:0000256" key="8">
    <source>
        <dbReference type="ARBA" id="ARBA00023306"/>
    </source>
</evidence>
<evidence type="ECO:0000256" key="5">
    <source>
        <dbReference type="ARBA" id="ARBA00022960"/>
    </source>
</evidence>
<evidence type="ECO:0000256" key="9">
    <source>
        <dbReference type="ARBA" id="ARBA00023316"/>
    </source>
</evidence>
<dbReference type="FunFam" id="3.20.20.300:FF:000001">
    <property type="entry name" value="Beta-hexosaminidase"/>
    <property type="match status" value="1"/>
</dbReference>
<feature type="binding site" evidence="11">
    <location>
        <position position="134"/>
    </location>
    <ligand>
        <name>substrate</name>
    </ligand>
</feature>
<dbReference type="HAMAP" id="MF_00364">
    <property type="entry name" value="NagZ"/>
    <property type="match status" value="1"/>
</dbReference>
<keyword evidence="2 11" id="KW-0963">Cytoplasm</keyword>
<proteinExistence type="inferred from homology"/>
<dbReference type="InterPro" id="IPR050226">
    <property type="entry name" value="NagZ_Beta-hexosaminidase"/>
</dbReference>
<dbReference type="InterPro" id="IPR017853">
    <property type="entry name" value="GH"/>
</dbReference>
<evidence type="ECO:0000256" key="7">
    <source>
        <dbReference type="ARBA" id="ARBA00023295"/>
    </source>
</evidence>
<dbReference type="SUPFAM" id="SSF51445">
    <property type="entry name" value="(Trans)glycosidases"/>
    <property type="match status" value="1"/>
</dbReference>
<dbReference type="Pfam" id="PF00933">
    <property type="entry name" value="Glyco_hydro_3"/>
    <property type="match status" value="1"/>
</dbReference>
<dbReference type="Proteomes" id="UP000246964">
    <property type="component" value="Unassembled WGS sequence"/>
</dbReference>
<dbReference type="GO" id="GO:0008360">
    <property type="term" value="P:regulation of cell shape"/>
    <property type="evidence" value="ECO:0007669"/>
    <property type="project" value="UniProtKB-KW"/>
</dbReference>
<dbReference type="GO" id="GO:0071555">
    <property type="term" value="P:cell wall organization"/>
    <property type="evidence" value="ECO:0007669"/>
    <property type="project" value="UniProtKB-KW"/>
</dbReference>
<dbReference type="Gene3D" id="3.20.20.300">
    <property type="entry name" value="Glycoside hydrolase, family 3, N-terminal domain"/>
    <property type="match status" value="1"/>
</dbReference>
<protein>
    <recommendedName>
        <fullName evidence="11">Beta-hexosaminidase</fullName>
        <ecNumber evidence="11">3.2.1.52</ecNumber>
    </recommendedName>
    <alternativeName>
        <fullName evidence="11">Beta-N-acetylhexosaminidase</fullName>
    </alternativeName>
    <alternativeName>
        <fullName evidence="11">N-acetyl-beta-glucosaminidase</fullName>
    </alternativeName>
</protein>
<dbReference type="InterPro" id="IPR036962">
    <property type="entry name" value="Glyco_hydro_3_N_sf"/>
</dbReference>
<dbReference type="PROSITE" id="PS00775">
    <property type="entry name" value="GLYCOSYL_HYDROL_F3"/>
    <property type="match status" value="1"/>
</dbReference>
<keyword evidence="3 11" id="KW-0132">Cell division</keyword>
<dbReference type="UniPathway" id="UPA00544"/>
<dbReference type="STRING" id="519453.SAMN04488070_2309"/>